<comment type="caution">
    <text evidence="2">The sequence shown here is derived from an EMBL/GenBank/DDBJ whole genome shotgun (WGS) entry which is preliminary data.</text>
</comment>
<dbReference type="InterPro" id="IPR021858">
    <property type="entry name" value="Fun_TF"/>
</dbReference>
<dbReference type="PANTHER" id="PTHR37540:SF9">
    <property type="entry name" value="ZN(2)-C6 FUNGAL-TYPE DOMAIN-CONTAINING PROTEIN"/>
    <property type="match status" value="1"/>
</dbReference>
<dbReference type="HOGENOM" id="CLU_023254_3_1_1"/>
<keyword evidence="3" id="KW-1185">Reference proteome</keyword>
<dbReference type="OrthoDB" id="4158087at2759"/>
<evidence type="ECO:0000256" key="1">
    <source>
        <dbReference type="SAM" id="MobiDB-lite"/>
    </source>
</evidence>
<dbReference type="PANTHER" id="PTHR37540">
    <property type="entry name" value="TRANSCRIPTION FACTOR (ACR-2), PUTATIVE-RELATED-RELATED"/>
    <property type="match status" value="1"/>
</dbReference>
<organism evidence="2 3">
    <name type="scientific">Dactylellina haptotyla (strain CBS 200.50)</name>
    <name type="common">Nematode-trapping fungus</name>
    <name type="synonym">Monacrosporium haptotylum</name>
    <dbReference type="NCBI Taxonomy" id="1284197"/>
    <lineage>
        <taxon>Eukaryota</taxon>
        <taxon>Fungi</taxon>
        <taxon>Dikarya</taxon>
        <taxon>Ascomycota</taxon>
        <taxon>Pezizomycotina</taxon>
        <taxon>Orbiliomycetes</taxon>
        <taxon>Orbiliales</taxon>
        <taxon>Orbiliaceae</taxon>
        <taxon>Dactylellina</taxon>
    </lineage>
</organism>
<evidence type="ECO:0000313" key="2">
    <source>
        <dbReference type="EMBL" id="EPS44381.1"/>
    </source>
</evidence>
<name>S8ATU6_DACHA</name>
<dbReference type="eggNOG" id="ENOG502SJSN">
    <property type="taxonomic scope" value="Eukaryota"/>
</dbReference>
<dbReference type="STRING" id="1284197.S8ATU6"/>
<feature type="region of interest" description="Disordered" evidence="1">
    <location>
        <begin position="23"/>
        <end position="44"/>
    </location>
</feature>
<protein>
    <submittedName>
        <fullName evidence="2">Uncharacterized protein</fullName>
    </submittedName>
</protein>
<feature type="region of interest" description="Disordered" evidence="1">
    <location>
        <begin position="56"/>
        <end position="83"/>
    </location>
</feature>
<dbReference type="Pfam" id="PF11951">
    <property type="entry name" value="Fungal_trans_2"/>
    <property type="match status" value="1"/>
</dbReference>
<proteinExistence type="predicted"/>
<dbReference type="EMBL" id="AQGS01000047">
    <property type="protein sequence ID" value="EPS44381.1"/>
    <property type="molecule type" value="Genomic_DNA"/>
</dbReference>
<feature type="compositionally biased region" description="Basic residues" evidence="1">
    <location>
        <begin position="29"/>
        <end position="38"/>
    </location>
</feature>
<accession>S8ATU6</accession>
<sequence>MQFQFIDSANIDANARKQIRSSVMMGRNVGKKRQRKQSARPAKQRFLLPDIDVARRSSSGSCSSMSSSGAAGPEGNNTDGDNQVARILGSVGNEWSSVSFPRPMEPYMQKIITQFMQMTTTILYPKELCIPIADSHAVWFEYLQQDEAFFHCLLAMAQAHSDWLIGLKNPHQRESLRTLKYLGNTYRCVNENLKQQKTPSDSTVAVVMSITMHNNILRAPIGAEPHLNALQRMVEMRGGIEQFEAPCRMLLHKICRTDLEYSLQRGTRPRFYRDEFPYSTLQSMKSWNAYCYQAFVTTTSSEIYDIEIQSVMRDLLCTSRFLDTKHNIRPQLEPFAFQELLISVCYRLVCAHPLGEEPPSSVPENACQLGMLAVVTTILIRGNHAKVPYPLLSGLFKSAVERLIARANTHQQFLLWCLFMGGISVWLEEEEGWLFPALRRCTSILKLDSWEAAKSVLADYPWIQYFHDASGEKLWNDAVTE</sequence>
<gene>
    <name evidence="2" type="ORF">H072_1586</name>
</gene>
<reference evidence="3" key="2">
    <citation type="submission" date="2013-04" db="EMBL/GenBank/DDBJ databases">
        <title>Genomic mechanisms accounting for the adaptation to parasitism in nematode-trapping fungi.</title>
        <authorList>
            <person name="Ahren D.G."/>
        </authorList>
    </citation>
    <scope>NUCLEOTIDE SEQUENCE [LARGE SCALE GENOMIC DNA]</scope>
    <source>
        <strain evidence="3">CBS 200.50</strain>
    </source>
</reference>
<dbReference type="AlphaFoldDB" id="S8ATU6"/>
<reference evidence="2 3" key="1">
    <citation type="journal article" date="2013" name="PLoS Genet.">
        <title>Genomic mechanisms accounting for the adaptation to parasitism in nematode-trapping fungi.</title>
        <authorList>
            <person name="Meerupati T."/>
            <person name="Andersson K.M."/>
            <person name="Friman E."/>
            <person name="Kumar D."/>
            <person name="Tunlid A."/>
            <person name="Ahren D."/>
        </authorList>
    </citation>
    <scope>NUCLEOTIDE SEQUENCE [LARGE SCALE GENOMIC DNA]</scope>
    <source>
        <strain evidence="2 3">CBS 200.50</strain>
    </source>
</reference>
<dbReference type="Proteomes" id="UP000015100">
    <property type="component" value="Unassembled WGS sequence"/>
</dbReference>
<evidence type="ECO:0000313" key="3">
    <source>
        <dbReference type="Proteomes" id="UP000015100"/>
    </source>
</evidence>
<dbReference type="OMA" id="HRWFFDI"/>
<feature type="compositionally biased region" description="Low complexity" evidence="1">
    <location>
        <begin position="57"/>
        <end position="69"/>
    </location>
</feature>